<evidence type="ECO:0000256" key="1">
    <source>
        <dbReference type="ARBA" id="ARBA00022730"/>
    </source>
</evidence>
<dbReference type="Gene3D" id="2.170.120.20">
    <property type="entry name" value="Ribosomal protein L25, beta domain"/>
    <property type="match status" value="1"/>
</dbReference>
<dbReference type="NCBIfam" id="TIGR00731">
    <property type="entry name" value="bL25_bact_ctc"/>
    <property type="match status" value="1"/>
</dbReference>
<accession>A0ABS7P6J4</accession>
<dbReference type="Pfam" id="PF01386">
    <property type="entry name" value="Ribosomal_L25p"/>
    <property type="match status" value="1"/>
</dbReference>
<sequence length="222" mass="23225">MADTNVLSASLRTEFGKGAARRTRRDGQVPAVLYGHSTDPKHLAIDSRAFAAVLRADGVNAVIELDIEGEKQLALTKSVVVHPIKNYIEHADLLVIRRGEKVTVEIAVTTTGDAAPGTLVTIDTNTVEIEVDATQIPEQFEVSVEGAEIGTQILASQLDLPNGATLVTDGETLLVNVVEAPTEAELEAEGAGDLASNVAAEEEEAVEDSSAADEAAAADSDN</sequence>
<dbReference type="NCBIfam" id="NF004131">
    <property type="entry name" value="PRK05618.2-1"/>
    <property type="match status" value="1"/>
</dbReference>
<dbReference type="CDD" id="cd00495">
    <property type="entry name" value="Ribosomal_L25_TL5_CTC"/>
    <property type="match status" value="1"/>
</dbReference>
<comment type="subunit">
    <text evidence="5">Part of the 50S ribosomal subunit; part of the 5S rRNA/L5/L18/L25 subcomplex. Contacts the 5S rRNA. Binds to the 5S rRNA independently of L5 and L18.</text>
</comment>
<dbReference type="Proteomes" id="UP000825228">
    <property type="component" value="Unassembled WGS sequence"/>
</dbReference>
<dbReference type="EMBL" id="JABUBU010000016">
    <property type="protein sequence ID" value="MBY6367955.1"/>
    <property type="molecule type" value="Genomic_DNA"/>
</dbReference>
<comment type="function">
    <text evidence="5">This is one of the proteins that binds to the 5S RNA in the ribosome where it forms part of the central protuberance.</text>
</comment>
<dbReference type="Gene3D" id="2.40.240.10">
    <property type="entry name" value="Ribosomal Protein L25, Chain P"/>
    <property type="match status" value="1"/>
</dbReference>
<keyword evidence="2 5" id="KW-0694">RNA-binding</keyword>
<dbReference type="HAMAP" id="MF_01334">
    <property type="entry name" value="Ribosomal_bL25_CTC"/>
    <property type="match status" value="1"/>
</dbReference>
<evidence type="ECO:0000256" key="3">
    <source>
        <dbReference type="ARBA" id="ARBA00022980"/>
    </source>
</evidence>
<dbReference type="GO" id="GO:0005840">
    <property type="term" value="C:ribosome"/>
    <property type="evidence" value="ECO:0007669"/>
    <property type="project" value="UniProtKB-KW"/>
</dbReference>
<protein>
    <recommendedName>
        <fullName evidence="5">Large ribosomal subunit protein bL25</fullName>
    </recommendedName>
    <alternativeName>
        <fullName evidence="5">General stress protein CTC</fullName>
    </alternativeName>
</protein>
<feature type="compositionally biased region" description="Acidic residues" evidence="6">
    <location>
        <begin position="200"/>
        <end position="211"/>
    </location>
</feature>
<gene>
    <name evidence="5" type="primary">rplY</name>
    <name evidence="5" type="synonym">ctc</name>
    <name evidence="9" type="ORF">HQ603_14465</name>
</gene>
<dbReference type="Pfam" id="PF14693">
    <property type="entry name" value="Ribosomal_TL5_C"/>
    <property type="match status" value="1"/>
</dbReference>
<feature type="domain" description="Large ribosomal subunit protein bL25 L25" evidence="7">
    <location>
        <begin position="7"/>
        <end position="93"/>
    </location>
</feature>
<dbReference type="InterPro" id="IPR001021">
    <property type="entry name" value="Ribosomal_bL25_long"/>
</dbReference>
<evidence type="ECO:0000313" key="9">
    <source>
        <dbReference type="EMBL" id="MBY6367955.1"/>
    </source>
</evidence>
<dbReference type="InterPro" id="IPR020057">
    <property type="entry name" value="Ribosomal_bL25_b-dom"/>
</dbReference>
<dbReference type="SUPFAM" id="SSF50715">
    <property type="entry name" value="Ribosomal protein L25-like"/>
    <property type="match status" value="1"/>
</dbReference>
<keyword evidence="4 5" id="KW-0687">Ribonucleoprotein</keyword>
<comment type="similarity">
    <text evidence="5">Belongs to the bacterial ribosomal protein bL25 family. CTC subfamily.</text>
</comment>
<keyword evidence="1 5" id="KW-0699">rRNA-binding</keyword>
<feature type="region of interest" description="Disordered" evidence="6">
    <location>
        <begin position="184"/>
        <end position="222"/>
    </location>
</feature>
<evidence type="ECO:0000256" key="6">
    <source>
        <dbReference type="SAM" id="MobiDB-lite"/>
    </source>
</evidence>
<evidence type="ECO:0000259" key="8">
    <source>
        <dbReference type="Pfam" id="PF14693"/>
    </source>
</evidence>
<dbReference type="InterPro" id="IPR020056">
    <property type="entry name" value="Rbsml_bL25/Gln-tRNA_synth_N"/>
</dbReference>
<evidence type="ECO:0000256" key="4">
    <source>
        <dbReference type="ARBA" id="ARBA00023274"/>
    </source>
</evidence>
<keyword evidence="10" id="KW-1185">Reference proteome</keyword>
<proteinExistence type="inferred from homology"/>
<dbReference type="InterPro" id="IPR020930">
    <property type="entry name" value="Ribosomal_uL5_bac-type"/>
</dbReference>
<dbReference type="PANTHER" id="PTHR33284:SF1">
    <property type="entry name" value="RIBOSOMAL PROTEIN L25_GLN-TRNA SYNTHETASE, ANTI-CODON-BINDING DOMAIN-CONTAINING PROTEIN"/>
    <property type="match status" value="1"/>
</dbReference>
<feature type="compositionally biased region" description="Low complexity" evidence="6">
    <location>
        <begin position="212"/>
        <end position="222"/>
    </location>
</feature>
<evidence type="ECO:0000256" key="5">
    <source>
        <dbReference type="HAMAP-Rule" id="MF_01334"/>
    </source>
</evidence>
<dbReference type="PANTHER" id="PTHR33284">
    <property type="entry name" value="RIBOSOMAL PROTEIN L25/GLN-TRNA SYNTHETASE, ANTI-CODON-BINDING DOMAIN-CONTAINING PROTEIN"/>
    <property type="match status" value="1"/>
</dbReference>
<evidence type="ECO:0000259" key="7">
    <source>
        <dbReference type="Pfam" id="PF01386"/>
    </source>
</evidence>
<dbReference type="InterPro" id="IPR029751">
    <property type="entry name" value="Ribosomal_L25_dom"/>
</dbReference>
<comment type="caution">
    <text evidence="9">The sequence shown here is derived from an EMBL/GenBank/DDBJ whole genome shotgun (WGS) entry which is preliminary data.</text>
</comment>
<dbReference type="RefSeq" id="WP_222685274.1">
    <property type="nucleotide sequence ID" value="NZ_JABUBT010000041.1"/>
</dbReference>
<evidence type="ECO:0000256" key="2">
    <source>
        <dbReference type="ARBA" id="ARBA00022884"/>
    </source>
</evidence>
<organism evidence="9 10">
    <name type="scientific">Rhodococcoides corynebacterioides</name>
    <dbReference type="NCBI Taxonomy" id="53972"/>
    <lineage>
        <taxon>Bacteria</taxon>
        <taxon>Bacillati</taxon>
        <taxon>Actinomycetota</taxon>
        <taxon>Actinomycetes</taxon>
        <taxon>Mycobacteriales</taxon>
        <taxon>Nocardiaceae</taxon>
        <taxon>Rhodococcoides</taxon>
    </lineage>
</organism>
<name>A0ABS7P6J4_9NOCA</name>
<dbReference type="InterPro" id="IPR011035">
    <property type="entry name" value="Ribosomal_bL25/Gln-tRNA_synth"/>
</dbReference>
<evidence type="ECO:0000313" key="10">
    <source>
        <dbReference type="Proteomes" id="UP000825228"/>
    </source>
</evidence>
<dbReference type="InterPro" id="IPR037121">
    <property type="entry name" value="Ribosomal_bL25_C"/>
</dbReference>
<reference evidence="9 10" key="1">
    <citation type="submission" date="2020-06" db="EMBL/GenBank/DDBJ databases">
        <title>Taxonomy, biology and ecology of Rhodococcus bacteria occurring in California pistachio and other woody hosts as revealed by genome sequence analyses.</title>
        <authorList>
            <person name="Gai Y."/>
            <person name="Riely B."/>
        </authorList>
    </citation>
    <scope>NUCLEOTIDE SEQUENCE [LARGE SCALE GENOMIC DNA]</scope>
    <source>
        <strain evidence="9 10">BP-281</strain>
    </source>
</reference>
<keyword evidence="3 5" id="KW-0689">Ribosomal protein</keyword>
<feature type="domain" description="Large ribosomal subunit protein bL25 beta" evidence="8">
    <location>
        <begin position="101"/>
        <end position="179"/>
    </location>
</feature>